<dbReference type="InterPro" id="IPR000182">
    <property type="entry name" value="GNAT_dom"/>
</dbReference>
<feature type="domain" description="N-acetyltransferase" evidence="2">
    <location>
        <begin position="2"/>
        <end position="90"/>
    </location>
</feature>
<dbReference type="Gene3D" id="3.40.630.30">
    <property type="match status" value="1"/>
</dbReference>
<dbReference type="Pfam" id="PF14542">
    <property type="entry name" value="Acetyltransf_CG"/>
    <property type="match status" value="1"/>
</dbReference>
<reference evidence="3 4" key="1">
    <citation type="submission" date="2020-07" db="EMBL/GenBank/DDBJ databases">
        <authorList>
            <person name="Criscuolo A."/>
        </authorList>
    </citation>
    <scope>NUCLEOTIDE SEQUENCE [LARGE SCALE GENOMIC DNA]</scope>
    <source>
        <strain evidence="4">CIP 111030</strain>
    </source>
</reference>
<keyword evidence="3" id="KW-0808">Transferase</keyword>
<proteinExistence type="predicted"/>
<sequence length="90" mass="10441">MDVKQNEHQFYVGELEKPDAFMKFNVEEDVLDIKSTWVSEDLRGEGVGETLFKEVVEYARDNNLKLKTDATCSFGVTMIKRHKNKLEDVL</sequence>
<dbReference type="PROSITE" id="PS51186">
    <property type="entry name" value="GNAT"/>
    <property type="match status" value="1"/>
</dbReference>
<evidence type="ECO:0000313" key="4">
    <source>
        <dbReference type="Proteomes" id="UP000521032"/>
    </source>
</evidence>
<dbReference type="InterPro" id="IPR016181">
    <property type="entry name" value="Acyl_CoA_acyltransferase"/>
</dbReference>
<organism evidence="3 4">
    <name type="scientific">Phocicoccus schoeneichii</name>
    <dbReference type="NCBI Taxonomy" id="1812261"/>
    <lineage>
        <taxon>Bacteria</taxon>
        <taxon>Bacillati</taxon>
        <taxon>Bacillota</taxon>
        <taxon>Bacilli</taxon>
        <taxon>Bacillales</taxon>
        <taxon>Salinicoccaceae</taxon>
        <taxon>Phocicoccus</taxon>
    </lineage>
</organism>
<dbReference type="EMBL" id="CAJEWE010000007">
    <property type="protein sequence ID" value="CAD2073708.1"/>
    <property type="molecule type" value="Genomic_DNA"/>
</dbReference>
<evidence type="ECO:0000259" key="1">
    <source>
        <dbReference type="PROSITE" id="PS51186"/>
    </source>
</evidence>
<dbReference type="PROSITE" id="PS51729">
    <property type="entry name" value="GNAT_YJDJ"/>
    <property type="match status" value="1"/>
</dbReference>
<name>A0A6V7R9N7_9BACL</name>
<dbReference type="CDD" id="cd04301">
    <property type="entry name" value="NAT_SF"/>
    <property type="match status" value="1"/>
</dbReference>
<keyword evidence="4" id="KW-1185">Reference proteome</keyword>
<dbReference type="SUPFAM" id="SSF55729">
    <property type="entry name" value="Acyl-CoA N-acyltransferases (Nat)"/>
    <property type="match status" value="1"/>
</dbReference>
<evidence type="ECO:0000313" key="3">
    <source>
        <dbReference type="EMBL" id="CAD2073708.1"/>
    </source>
</evidence>
<comment type="caution">
    <text evidence="3">The sequence shown here is derived from an EMBL/GenBank/DDBJ whole genome shotgun (WGS) entry which is preliminary data.</text>
</comment>
<dbReference type="GO" id="GO:0016747">
    <property type="term" value="F:acyltransferase activity, transferring groups other than amino-acyl groups"/>
    <property type="evidence" value="ECO:0007669"/>
    <property type="project" value="InterPro"/>
</dbReference>
<protein>
    <submittedName>
        <fullName evidence="3">Acetyltransferase (GNAT) family protein</fullName>
    </submittedName>
</protein>
<accession>A0A6V7R9N7</accession>
<dbReference type="RefSeq" id="WP_186085709.1">
    <property type="nucleotide sequence ID" value="NZ_BMDB01000002.1"/>
</dbReference>
<feature type="domain" description="N-acetyltransferase" evidence="1">
    <location>
        <begin position="1"/>
        <end position="90"/>
    </location>
</feature>
<evidence type="ECO:0000259" key="2">
    <source>
        <dbReference type="PROSITE" id="PS51729"/>
    </source>
</evidence>
<gene>
    <name evidence="3" type="ORF">JEOSCH030_00539</name>
</gene>
<dbReference type="Proteomes" id="UP000521032">
    <property type="component" value="Unassembled WGS sequence"/>
</dbReference>
<dbReference type="InterPro" id="IPR031165">
    <property type="entry name" value="GNAT_YJDJ"/>
</dbReference>
<dbReference type="AlphaFoldDB" id="A0A6V7R9N7"/>